<comment type="caution">
    <text evidence="3">The sequence shown here is derived from an EMBL/GenBank/DDBJ whole genome shotgun (WGS) entry which is preliminary data.</text>
</comment>
<evidence type="ECO:0000256" key="1">
    <source>
        <dbReference type="ARBA" id="ARBA00022729"/>
    </source>
</evidence>
<dbReference type="InterPro" id="IPR051477">
    <property type="entry name" value="Expansin_CellWall"/>
</dbReference>
<evidence type="ECO:0000313" key="4">
    <source>
        <dbReference type="Proteomes" id="UP000703269"/>
    </source>
</evidence>
<dbReference type="Proteomes" id="UP000703269">
    <property type="component" value="Unassembled WGS sequence"/>
</dbReference>
<dbReference type="InterPro" id="IPR036908">
    <property type="entry name" value="RlpA-like_sf"/>
</dbReference>
<feature type="signal peptide" evidence="2">
    <location>
        <begin position="1"/>
        <end position="22"/>
    </location>
</feature>
<dbReference type="CDD" id="cd22191">
    <property type="entry name" value="DPBB_RlpA_EXP_N-like"/>
    <property type="match status" value="1"/>
</dbReference>
<dbReference type="AlphaFoldDB" id="A0A9P3LI51"/>
<dbReference type="EMBL" id="BPQB01000052">
    <property type="protein sequence ID" value="GJE95743.1"/>
    <property type="molecule type" value="Genomic_DNA"/>
</dbReference>
<dbReference type="PANTHER" id="PTHR31836:SF28">
    <property type="entry name" value="SRCR DOMAIN-CONTAINING PROTEIN-RELATED"/>
    <property type="match status" value="1"/>
</dbReference>
<dbReference type="Gene3D" id="2.40.40.10">
    <property type="entry name" value="RlpA-like domain"/>
    <property type="match status" value="1"/>
</dbReference>
<evidence type="ECO:0000256" key="2">
    <source>
        <dbReference type="SAM" id="SignalP"/>
    </source>
</evidence>
<reference evidence="3 4" key="1">
    <citation type="submission" date="2021-08" db="EMBL/GenBank/DDBJ databases">
        <title>Draft Genome Sequence of Phanerochaete sordida strain YK-624.</title>
        <authorList>
            <person name="Mori T."/>
            <person name="Dohra H."/>
            <person name="Suzuki T."/>
            <person name="Kawagishi H."/>
            <person name="Hirai H."/>
        </authorList>
    </citation>
    <scope>NUCLEOTIDE SEQUENCE [LARGE SCALE GENOMIC DNA]</scope>
    <source>
        <strain evidence="3 4">YK-624</strain>
    </source>
</reference>
<name>A0A9P3LI51_9APHY</name>
<gene>
    <name evidence="3" type="ORF">PsYK624_119290</name>
</gene>
<feature type="chain" id="PRO_5040486175" evidence="2">
    <location>
        <begin position="23"/>
        <end position="142"/>
    </location>
</feature>
<proteinExistence type="predicted"/>
<accession>A0A9P3LI51</accession>
<dbReference type="SUPFAM" id="SSF50685">
    <property type="entry name" value="Barwin-like endoglucanases"/>
    <property type="match status" value="1"/>
</dbReference>
<evidence type="ECO:0000313" key="3">
    <source>
        <dbReference type="EMBL" id="GJE95743.1"/>
    </source>
</evidence>
<dbReference type="PANTHER" id="PTHR31836">
    <property type="match status" value="1"/>
</dbReference>
<dbReference type="OrthoDB" id="623670at2759"/>
<protein>
    <submittedName>
        <fullName evidence="3">Plant expansin-like protein</fullName>
    </submittedName>
</protein>
<keyword evidence="1 2" id="KW-0732">Signal</keyword>
<organism evidence="3 4">
    <name type="scientific">Phanerochaete sordida</name>
    <dbReference type="NCBI Taxonomy" id="48140"/>
    <lineage>
        <taxon>Eukaryota</taxon>
        <taxon>Fungi</taxon>
        <taxon>Dikarya</taxon>
        <taxon>Basidiomycota</taxon>
        <taxon>Agaricomycotina</taxon>
        <taxon>Agaricomycetes</taxon>
        <taxon>Polyporales</taxon>
        <taxon>Phanerochaetaceae</taxon>
        <taxon>Phanerochaete</taxon>
    </lineage>
</organism>
<sequence length="142" mass="14741">MLSAKFCASLLLAIAMSSPILAAPAEPRAADVDPSGTHSGDGTWFNPGLGACGFINSGSDFIVAVGHELFDTYPGYSGGNPNNNPICGRRITANYNGASVTVEVVDRCVGCNTFDLDFSPSAFSVLAPTSVGRIHNVVWSLD</sequence>
<keyword evidence="4" id="KW-1185">Reference proteome</keyword>